<feature type="compositionally biased region" description="Basic and acidic residues" evidence="1">
    <location>
        <begin position="124"/>
        <end position="136"/>
    </location>
</feature>
<dbReference type="AlphaFoldDB" id="A0A9X0C1Y3"/>
<proteinExistence type="predicted"/>
<comment type="caution">
    <text evidence="2">The sequence shown here is derived from an EMBL/GenBank/DDBJ whole genome shotgun (WGS) entry which is preliminary data.</text>
</comment>
<name>A0A9X0C1Y3_9EURO</name>
<feature type="region of interest" description="Disordered" evidence="1">
    <location>
        <begin position="1"/>
        <end position="72"/>
    </location>
</feature>
<evidence type="ECO:0000313" key="2">
    <source>
        <dbReference type="EMBL" id="KAJ5494484.1"/>
    </source>
</evidence>
<evidence type="ECO:0000256" key="1">
    <source>
        <dbReference type="SAM" id="MobiDB-lite"/>
    </source>
</evidence>
<protein>
    <submittedName>
        <fullName evidence="2">Uncharacterized protein</fullName>
    </submittedName>
</protein>
<accession>A0A9X0C1Y3</accession>
<dbReference type="Proteomes" id="UP001149954">
    <property type="component" value="Unassembled WGS sequence"/>
</dbReference>
<feature type="compositionally biased region" description="Polar residues" evidence="1">
    <location>
        <begin position="8"/>
        <end position="21"/>
    </location>
</feature>
<feature type="compositionally biased region" description="Basic and acidic residues" evidence="1">
    <location>
        <begin position="23"/>
        <end position="44"/>
    </location>
</feature>
<gene>
    <name evidence="2" type="ORF">N7463_010571</name>
</gene>
<evidence type="ECO:0000313" key="3">
    <source>
        <dbReference type="Proteomes" id="UP001149954"/>
    </source>
</evidence>
<reference evidence="2" key="2">
    <citation type="journal article" date="2023" name="IMA Fungus">
        <title>Comparative genomic study of the Penicillium genus elucidates a diverse pangenome and 15 lateral gene transfer events.</title>
        <authorList>
            <person name="Petersen C."/>
            <person name="Sorensen T."/>
            <person name="Nielsen M.R."/>
            <person name="Sondergaard T.E."/>
            <person name="Sorensen J.L."/>
            <person name="Fitzpatrick D.A."/>
            <person name="Frisvad J.C."/>
            <person name="Nielsen K.L."/>
        </authorList>
    </citation>
    <scope>NUCLEOTIDE SEQUENCE</scope>
    <source>
        <strain evidence="2">IBT 29495</strain>
    </source>
</reference>
<dbReference type="OrthoDB" id="4332220at2759"/>
<keyword evidence="3" id="KW-1185">Reference proteome</keyword>
<dbReference type="EMBL" id="JAPWDS010000006">
    <property type="protein sequence ID" value="KAJ5494484.1"/>
    <property type="molecule type" value="Genomic_DNA"/>
</dbReference>
<sequence>MANDGKQPGQSGSSGTRNNGFITEREVGGERRSIRIYHDGRVSQREGPAGPIRAPASSTGAATSTETVRKTTTAPRFEELKCDPETAAEIVQYCSELDDIISQLPEEYHEKDTNTPSKQWEQMGGKDHTGDSDIHG</sequence>
<organism evidence="2 3">
    <name type="scientific">Penicillium fimorum</name>
    <dbReference type="NCBI Taxonomy" id="1882269"/>
    <lineage>
        <taxon>Eukaryota</taxon>
        <taxon>Fungi</taxon>
        <taxon>Dikarya</taxon>
        <taxon>Ascomycota</taxon>
        <taxon>Pezizomycotina</taxon>
        <taxon>Eurotiomycetes</taxon>
        <taxon>Eurotiomycetidae</taxon>
        <taxon>Eurotiales</taxon>
        <taxon>Aspergillaceae</taxon>
        <taxon>Penicillium</taxon>
    </lineage>
</organism>
<feature type="region of interest" description="Disordered" evidence="1">
    <location>
        <begin position="104"/>
        <end position="136"/>
    </location>
</feature>
<feature type="compositionally biased region" description="Low complexity" evidence="1">
    <location>
        <begin position="56"/>
        <end position="65"/>
    </location>
</feature>
<reference evidence="2" key="1">
    <citation type="submission" date="2022-12" db="EMBL/GenBank/DDBJ databases">
        <authorList>
            <person name="Petersen C."/>
        </authorList>
    </citation>
    <scope>NUCLEOTIDE SEQUENCE</scope>
    <source>
        <strain evidence="2">IBT 29495</strain>
    </source>
</reference>